<dbReference type="GO" id="GO:0016491">
    <property type="term" value="F:oxidoreductase activity"/>
    <property type="evidence" value="ECO:0007669"/>
    <property type="project" value="UniProtKB-KW"/>
</dbReference>
<evidence type="ECO:0000256" key="1">
    <source>
        <dbReference type="ARBA" id="ARBA00006484"/>
    </source>
</evidence>
<gene>
    <name evidence="3" type="ORF">LEP1GSC150_5383</name>
</gene>
<proteinExistence type="inferred from homology"/>
<dbReference type="SUPFAM" id="SSF51735">
    <property type="entry name" value="NAD(P)-binding Rossmann-fold domains"/>
    <property type="match status" value="1"/>
</dbReference>
<dbReference type="GO" id="GO:0016020">
    <property type="term" value="C:membrane"/>
    <property type="evidence" value="ECO:0007669"/>
    <property type="project" value="TreeGrafter"/>
</dbReference>
<organism evidence="3 4">
    <name type="scientific">Leptospira interrogans serovar Copenhageni str. LT2050</name>
    <dbReference type="NCBI Taxonomy" id="1001598"/>
    <lineage>
        <taxon>Bacteria</taxon>
        <taxon>Pseudomonadati</taxon>
        <taxon>Spirochaetota</taxon>
        <taxon>Spirochaetia</taxon>
        <taxon>Leptospirales</taxon>
        <taxon>Leptospiraceae</taxon>
        <taxon>Leptospira</taxon>
    </lineage>
</organism>
<dbReference type="InterPro" id="IPR036291">
    <property type="entry name" value="NAD(P)-bd_dom_sf"/>
</dbReference>
<dbReference type="Pfam" id="PF00106">
    <property type="entry name" value="adh_short"/>
    <property type="match status" value="1"/>
</dbReference>
<dbReference type="Proteomes" id="UP000011778">
    <property type="component" value="Unassembled WGS sequence"/>
</dbReference>
<keyword evidence="2" id="KW-0560">Oxidoreductase</keyword>
<comment type="similarity">
    <text evidence="1">Belongs to the short-chain dehydrogenases/reductases (SDR) family.</text>
</comment>
<evidence type="ECO:0000256" key="2">
    <source>
        <dbReference type="ARBA" id="ARBA00023002"/>
    </source>
</evidence>
<evidence type="ECO:0000313" key="4">
    <source>
        <dbReference type="Proteomes" id="UP000011778"/>
    </source>
</evidence>
<name>M3IIQ2_LEPIT</name>
<accession>M3IIQ2</accession>
<protein>
    <submittedName>
        <fullName evidence="3">Oxidoreductase, short chain dehydrogenase/reductase domain protein</fullName>
    </submittedName>
</protein>
<dbReference type="Gene3D" id="3.40.50.720">
    <property type="entry name" value="NAD(P)-binding Rossmann-like Domain"/>
    <property type="match status" value="1"/>
</dbReference>
<comment type="caution">
    <text evidence="3">The sequence shown here is derived from an EMBL/GenBank/DDBJ whole genome shotgun (WGS) entry which is preliminary data.</text>
</comment>
<evidence type="ECO:0000313" key="3">
    <source>
        <dbReference type="EMBL" id="EMG20537.1"/>
    </source>
</evidence>
<sequence>MIHSFFLEKSFLVTGASSGIGRALVLELNRNGAVVGAIARRKELLKELKSEAKFPDKIISFPGDVSDLSQLKKITEEFRKKLGVSME</sequence>
<dbReference type="AlphaFoldDB" id="M3IIQ2"/>
<dbReference type="InterPro" id="IPR002347">
    <property type="entry name" value="SDR_fam"/>
</dbReference>
<dbReference type="EMBL" id="AFMD02000402">
    <property type="protein sequence ID" value="EMG20537.1"/>
    <property type="molecule type" value="Genomic_DNA"/>
</dbReference>
<reference evidence="3 4" key="1">
    <citation type="submission" date="2013-02" db="EMBL/GenBank/DDBJ databases">
        <authorList>
            <person name="Harkins D.M."/>
            <person name="Durkin A.S."/>
            <person name="Brinkac L.M."/>
            <person name="Haft D.H."/>
            <person name="Selengut J.D."/>
            <person name="Sanka R."/>
            <person name="DePew J."/>
            <person name="Purushe J."/>
            <person name="Tulsiani S.M."/>
            <person name="Graham G.C."/>
            <person name="Burns M.-A."/>
            <person name="Dohnt M.F."/>
            <person name="Smythe L.D."/>
            <person name="McKay D.B."/>
            <person name="Craig S.B."/>
            <person name="Vinetz J.M."/>
            <person name="Sutton G.G."/>
            <person name="Nierman W.C."/>
            <person name="Fouts D.E."/>
        </authorList>
    </citation>
    <scope>NUCLEOTIDE SEQUENCE [LARGE SCALE GENOMIC DNA]</scope>
    <source>
        <strain evidence="3 4">LT2050</strain>
    </source>
</reference>
<dbReference type="PANTHER" id="PTHR44196">
    <property type="entry name" value="DEHYDROGENASE/REDUCTASE SDR FAMILY MEMBER 7B"/>
    <property type="match status" value="1"/>
</dbReference>
<dbReference type="PANTHER" id="PTHR44196:SF1">
    <property type="entry name" value="DEHYDROGENASE_REDUCTASE SDR FAMILY MEMBER 7B"/>
    <property type="match status" value="1"/>
</dbReference>